<dbReference type="InterPro" id="IPR002491">
    <property type="entry name" value="ABC_transptr_periplasmic_BD"/>
</dbReference>
<dbReference type="Gene3D" id="3.40.50.1980">
    <property type="entry name" value="Nitrogenase molybdenum iron protein domain"/>
    <property type="match status" value="2"/>
</dbReference>
<evidence type="ECO:0000256" key="5">
    <source>
        <dbReference type="SAM" id="SignalP"/>
    </source>
</evidence>
<feature type="chain" id="PRO_5009242916" evidence="5">
    <location>
        <begin position="43"/>
        <end position="342"/>
    </location>
</feature>
<evidence type="ECO:0000259" key="6">
    <source>
        <dbReference type="PROSITE" id="PS50983"/>
    </source>
</evidence>
<name>A0A1G8A611_9MICO</name>
<evidence type="ECO:0000256" key="1">
    <source>
        <dbReference type="ARBA" id="ARBA00004196"/>
    </source>
</evidence>
<feature type="signal peptide" evidence="5">
    <location>
        <begin position="1"/>
        <end position="42"/>
    </location>
</feature>
<dbReference type="PANTHER" id="PTHR30532">
    <property type="entry name" value="IRON III DICITRATE-BINDING PERIPLASMIC PROTEIN"/>
    <property type="match status" value="1"/>
</dbReference>
<comment type="subcellular location">
    <subcellularLocation>
        <location evidence="1">Cell envelope</location>
    </subcellularLocation>
</comment>
<dbReference type="PROSITE" id="PS50983">
    <property type="entry name" value="FE_B12_PBP"/>
    <property type="match status" value="1"/>
</dbReference>
<feature type="domain" description="Fe/B12 periplasmic-binding" evidence="6">
    <location>
        <begin position="72"/>
        <end position="342"/>
    </location>
</feature>
<keyword evidence="3" id="KW-0813">Transport</keyword>
<organism evidence="7 8">
    <name type="scientific">Agrococcus jejuensis</name>
    <dbReference type="NCBI Taxonomy" id="399736"/>
    <lineage>
        <taxon>Bacteria</taxon>
        <taxon>Bacillati</taxon>
        <taxon>Actinomycetota</taxon>
        <taxon>Actinomycetes</taxon>
        <taxon>Micrococcales</taxon>
        <taxon>Microbacteriaceae</taxon>
        <taxon>Agrococcus</taxon>
    </lineage>
</organism>
<proteinExistence type="inferred from homology"/>
<reference evidence="8" key="1">
    <citation type="submission" date="2016-10" db="EMBL/GenBank/DDBJ databases">
        <authorList>
            <person name="Varghese N."/>
            <person name="Submissions S."/>
        </authorList>
    </citation>
    <scope>NUCLEOTIDE SEQUENCE [LARGE SCALE GENOMIC DNA]</scope>
    <source>
        <strain evidence="8">DSM 22002</strain>
    </source>
</reference>
<evidence type="ECO:0000256" key="2">
    <source>
        <dbReference type="ARBA" id="ARBA00008814"/>
    </source>
</evidence>
<gene>
    <name evidence="7" type="ORF">SAMN04489720_0260</name>
</gene>
<dbReference type="STRING" id="399736.SAMN04489720_0260"/>
<dbReference type="GO" id="GO:0030288">
    <property type="term" value="C:outer membrane-bounded periplasmic space"/>
    <property type="evidence" value="ECO:0007669"/>
    <property type="project" value="TreeGrafter"/>
</dbReference>
<dbReference type="GO" id="GO:1901678">
    <property type="term" value="P:iron coordination entity transport"/>
    <property type="evidence" value="ECO:0007669"/>
    <property type="project" value="UniProtKB-ARBA"/>
</dbReference>
<dbReference type="InterPro" id="IPR051313">
    <property type="entry name" value="Bact_iron-sidero_bind"/>
</dbReference>
<dbReference type="Pfam" id="PF01497">
    <property type="entry name" value="Peripla_BP_2"/>
    <property type="match status" value="1"/>
</dbReference>
<keyword evidence="8" id="KW-1185">Reference proteome</keyword>
<comment type="similarity">
    <text evidence="2">Belongs to the bacterial solute-binding protein 8 family.</text>
</comment>
<keyword evidence="4 5" id="KW-0732">Signal</keyword>
<evidence type="ECO:0000256" key="3">
    <source>
        <dbReference type="ARBA" id="ARBA00022448"/>
    </source>
</evidence>
<dbReference type="SUPFAM" id="SSF53807">
    <property type="entry name" value="Helical backbone' metal receptor"/>
    <property type="match status" value="1"/>
</dbReference>
<evidence type="ECO:0000313" key="8">
    <source>
        <dbReference type="Proteomes" id="UP000198822"/>
    </source>
</evidence>
<dbReference type="EMBL" id="LT629695">
    <property type="protein sequence ID" value="SDH16311.1"/>
    <property type="molecule type" value="Genomic_DNA"/>
</dbReference>
<dbReference type="PANTHER" id="PTHR30532:SF28">
    <property type="entry name" value="PETROBACTIN-BINDING PROTEIN YCLQ"/>
    <property type="match status" value="1"/>
</dbReference>
<evidence type="ECO:0000313" key="7">
    <source>
        <dbReference type="EMBL" id="SDH16311.1"/>
    </source>
</evidence>
<evidence type="ECO:0000256" key="4">
    <source>
        <dbReference type="ARBA" id="ARBA00022729"/>
    </source>
</evidence>
<accession>A0A1G8A611</accession>
<dbReference type="Proteomes" id="UP000198822">
    <property type="component" value="Chromosome I"/>
</dbReference>
<sequence length="342" mass="36440">MRISLHTKAERSTMSRTRTTTTIAALAAVAAMTLAACSSTEAAPEESADAAPATVTIEDNHGSVEVPVNPETVVALDNHVFETLSSWDIPLAAAPKGVMGEGLWPEYMEESVLDVGNHREPNLEMIVAAQPDLIIGGYRFSEAYDDIVAQNPDAVVIELAPREGEEIGSELVRVTEALGQIFDREDEAAEIVGAYEDSLTAATEAYDGESTVMTLMASGGELSYIAPVNGRSLGMLYPTLDLVPAIEQDGSTDHMGDDINVEAIVAANPDWIVVMDREGAMQSSAEVYVPPAELIEGSEALQSVTAVQQGTVIYTSPSFYLTEDIQTYTATYQQLADAFAGV</sequence>
<protein>
    <submittedName>
        <fullName evidence="7">Iron complex transport system substrate-binding protein</fullName>
    </submittedName>
</protein>
<dbReference type="AlphaFoldDB" id="A0A1G8A611"/>